<sequence>MEHLKNNEPSSYYLDAQFKEGWVVDAYDGSYSVSMSFSVHDYSADSNIRFNLQVLVSKDDELGPVIRR</sequence>
<proteinExistence type="predicted"/>
<accession>A0ABX4WW25</accession>
<evidence type="ECO:0000313" key="1">
    <source>
        <dbReference type="EMBL" id="PNM67513.1"/>
    </source>
</evidence>
<dbReference type="EMBL" id="LOSH02000004">
    <property type="protein sequence ID" value="PNM67513.1"/>
    <property type="molecule type" value="Genomic_DNA"/>
</dbReference>
<dbReference type="Proteomes" id="UP000054370">
    <property type="component" value="Unassembled WGS sequence"/>
</dbReference>
<organism evidence="1 2">
    <name type="scientific">Vibrio vulnificus</name>
    <dbReference type="NCBI Taxonomy" id="672"/>
    <lineage>
        <taxon>Bacteria</taxon>
        <taxon>Pseudomonadati</taxon>
        <taxon>Pseudomonadota</taxon>
        <taxon>Gammaproteobacteria</taxon>
        <taxon>Vibrionales</taxon>
        <taxon>Vibrionaceae</taxon>
        <taxon>Vibrio</taxon>
    </lineage>
</organism>
<reference evidence="1" key="1">
    <citation type="submission" date="2017-12" db="EMBL/GenBank/DDBJ databases">
        <title>FDA dAtabase for Regulatory Grade micrObial Sequences (FDA-ARGOS): Supporting development and validation of Infectious Disease Dx tests.</title>
        <authorList>
            <person name="Hoffmann M."/>
            <person name="Allard M."/>
            <person name="Evans P."/>
            <person name="Brown E."/>
            <person name="Tallon L.J."/>
            <person name="Sadzewicz L."/>
            <person name="Sengamalay N."/>
            <person name="Ott S."/>
            <person name="Godinez A."/>
            <person name="Nagaraj S."/>
            <person name="Vavikolanu K."/>
            <person name="Aluvathingal J."/>
            <person name="Nadendla S."/>
            <person name="Hobson J."/>
            <person name="Sichtig H."/>
        </authorList>
    </citation>
    <scope>NUCLEOTIDE SEQUENCE [LARGE SCALE GENOMIC DNA]</scope>
    <source>
        <strain evidence="1">FDAARGOS_118</strain>
    </source>
</reference>
<comment type="caution">
    <text evidence="1">The sequence shown here is derived from an EMBL/GenBank/DDBJ whole genome shotgun (WGS) entry which is preliminary data.</text>
</comment>
<keyword evidence="2" id="KW-1185">Reference proteome</keyword>
<gene>
    <name evidence="1" type="ORF">AL548_014845</name>
</gene>
<evidence type="ECO:0000313" key="2">
    <source>
        <dbReference type="Proteomes" id="UP000054370"/>
    </source>
</evidence>
<name>A0ABX4WW25_VIBVL</name>
<protein>
    <submittedName>
        <fullName evidence="1">Uncharacterized protein</fullName>
    </submittedName>
</protein>